<protein>
    <submittedName>
        <fullName evidence="1">Uncharacterized protein</fullName>
    </submittedName>
</protein>
<accession>A0ABY7F3I5</accession>
<keyword evidence="2" id="KW-1185">Reference proteome</keyword>
<dbReference type="EMBL" id="CP111020">
    <property type="protein sequence ID" value="WAR15616.1"/>
    <property type="molecule type" value="Genomic_DNA"/>
</dbReference>
<proteinExistence type="predicted"/>
<sequence length="90" mass="10347">MAMDLYQTNDPKKPTQLVQEVKALKDDIAQQCKLGFFHQQSRNTDIMSKESVISIDQFRATIDHVTSTKSDFYELSRERASEAVVFLCTE</sequence>
<reference evidence="1" key="1">
    <citation type="submission" date="2022-11" db="EMBL/GenBank/DDBJ databases">
        <title>Centuries of genome instability and evolution in soft-shell clam transmissible cancer (bioRxiv).</title>
        <authorList>
            <person name="Hart S.F.M."/>
            <person name="Yonemitsu M.A."/>
            <person name="Giersch R.M."/>
            <person name="Beal B.F."/>
            <person name="Arriagada G."/>
            <person name="Davis B.W."/>
            <person name="Ostrander E.A."/>
            <person name="Goff S.P."/>
            <person name="Metzger M.J."/>
        </authorList>
    </citation>
    <scope>NUCLEOTIDE SEQUENCE</scope>
    <source>
        <strain evidence="1">MELC-2E11</strain>
        <tissue evidence="1">Siphon/mantle</tissue>
    </source>
</reference>
<evidence type="ECO:0000313" key="2">
    <source>
        <dbReference type="Proteomes" id="UP001164746"/>
    </source>
</evidence>
<gene>
    <name evidence="1" type="ORF">MAR_005721</name>
</gene>
<organism evidence="1 2">
    <name type="scientific">Mya arenaria</name>
    <name type="common">Soft-shell clam</name>
    <dbReference type="NCBI Taxonomy" id="6604"/>
    <lineage>
        <taxon>Eukaryota</taxon>
        <taxon>Metazoa</taxon>
        <taxon>Spiralia</taxon>
        <taxon>Lophotrochozoa</taxon>
        <taxon>Mollusca</taxon>
        <taxon>Bivalvia</taxon>
        <taxon>Autobranchia</taxon>
        <taxon>Heteroconchia</taxon>
        <taxon>Euheterodonta</taxon>
        <taxon>Imparidentia</taxon>
        <taxon>Neoheterodontei</taxon>
        <taxon>Myida</taxon>
        <taxon>Myoidea</taxon>
        <taxon>Myidae</taxon>
        <taxon>Mya</taxon>
    </lineage>
</organism>
<dbReference type="Proteomes" id="UP001164746">
    <property type="component" value="Chromosome 9"/>
</dbReference>
<evidence type="ECO:0000313" key="1">
    <source>
        <dbReference type="EMBL" id="WAR15616.1"/>
    </source>
</evidence>
<name>A0ABY7F3I5_MYAAR</name>